<protein>
    <submittedName>
        <fullName evidence="3">Osmotically-inducible protein OsmY</fullName>
    </submittedName>
</protein>
<dbReference type="SMART" id="SM00749">
    <property type="entry name" value="BON"/>
    <property type="match status" value="2"/>
</dbReference>
<keyword evidence="1" id="KW-0732">Signal</keyword>
<dbReference type="Pfam" id="PF04972">
    <property type="entry name" value="BON"/>
    <property type="match status" value="2"/>
</dbReference>
<evidence type="ECO:0000259" key="2">
    <source>
        <dbReference type="PROSITE" id="PS50914"/>
    </source>
</evidence>
<sequence>MTVSPLLRVGLLASILGVQGCAGLVVAGAATTAVMVSDNRSIGAQIDDQNIEIKAANALAKNEGLMKASRISAISNNGHVLLVGQTSNEEYRQQAETTVRSVAGVTKVYNEIRVAGLISLSQRSSDSWLTTKTKSLLLDDPKVNPLKIKVVTENSEVFLIGLVTQDEAAQAVEITRNINGVKRVVKVFQYLETPAQAAEAESATVVAGEEETTQQ</sequence>
<evidence type="ECO:0000256" key="1">
    <source>
        <dbReference type="ARBA" id="ARBA00022729"/>
    </source>
</evidence>
<keyword evidence="4" id="KW-1185">Reference proteome</keyword>
<dbReference type="PANTHER" id="PTHR34606:SF4">
    <property type="entry name" value="OUTER MEMBRANE LIPOPROTEIN DOLP"/>
    <property type="match status" value="1"/>
</dbReference>
<name>A0A418YI27_9GAMM</name>
<reference evidence="3 4" key="1">
    <citation type="submission" date="2018-09" db="EMBL/GenBank/DDBJ databases">
        <authorList>
            <person name="Wang F."/>
        </authorList>
    </citation>
    <scope>NUCLEOTIDE SEQUENCE [LARGE SCALE GENOMIC DNA]</scope>
    <source>
        <strain evidence="3 4">PLHSC7-2</strain>
    </source>
</reference>
<dbReference type="RefSeq" id="WP_119909669.1">
    <property type="nucleotide sequence ID" value="NZ_QZCH01000003.1"/>
</dbReference>
<dbReference type="Proteomes" id="UP000283255">
    <property type="component" value="Unassembled WGS sequence"/>
</dbReference>
<proteinExistence type="predicted"/>
<dbReference type="NCBIfam" id="NF008247">
    <property type="entry name" value="PRK11023.1"/>
    <property type="match status" value="1"/>
</dbReference>
<dbReference type="PANTHER" id="PTHR34606">
    <property type="entry name" value="BON DOMAIN-CONTAINING PROTEIN"/>
    <property type="match status" value="1"/>
</dbReference>
<dbReference type="InterPro" id="IPR007055">
    <property type="entry name" value="BON_dom"/>
</dbReference>
<accession>A0A418YI27</accession>
<evidence type="ECO:0000313" key="3">
    <source>
        <dbReference type="EMBL" id="RJG50023.1"/>
    </source>
</evidence>
<evidence type="ECO:0000313" key="4">
    <source>
        <dbReference type="Proteomes" id="UP000283255"/>
    </source>
</evidence>
<dbReference type="AlphaFoldDB" id="A0A418YI27"/>
<dbReference type="InterPro" id="IPR051686">
    <property type="entry name" value="Lipoprotein_DolP"/>
</dbReference>
<dbReference type="Gene3D" id="3.30.1340.30">
    <property type="match status" value="1"/>
</dbReference>
<dbReference type="EMBL" id="QZCH01000003">
    <property type="protein sequence ID" value="RJG50023.1"/>
    <property type="molecule type" value="Genomic_DNA"/>
</dbReference>
<dbReference type="InterPro" id="IPR014004">
    <property type="entry name" value="Transpt-assoc_nodulatn_dom_bac"/>
</dbReference>
<gene>
    <name evidence="3" type="primary">osmY</name>
    <name evidence="3" type="ORF">D1Z90_05100</name>
</gene>
<dbReference type="PROSITE" id="PS50914">
    <property type="entry name" value="BON"/>
    <property type="match status" value="2"/>
</dbReference>
<comment type="caution">
    <text evidence="3">The sequence shown here is derived from an EMBL/GenBank/DDBJ whole genome shotgun (WGS) entry which is preliminary data.</text>
</comment>
<feature type="domain" description="BON" evidence="2">
    <location>
        <begin position="47"/>
        <end position="116"/>
    </location>
</feature>
<dbReference type="OrthoDB" id="9783990at2"/>
<organism evidence="3 4">
    <name type="scientific">Motilimonas pumila</name>
    <dbReference type="NCBI Taxonomy" id="2303987"/>
    <lineage>
        <taxon>Bacteria</taxon>
        <taxon>Pseudomonadati</taxon>
        <taxon>Pseudomonadota</taxon>
        <taxon>Gammaproteobacteria</taxon>
        <taxon>Alteromonadales</taxon>
        <taxon>Alteromonadales genera incertae sedis</taxon>
        <taxon>Motilimonas</taxon>
    </lineage>
</organism>
<feature type="domain" description="BON" evidence="2">
    <location>
        <begin position="125"/>
        <end position="192"/>
    </location>
</feature>
<reference evidence="3 4" key="2">
    <citation type="submission" date="2019-01" db="EMBL/GenBank/DDBJ databases">
        <title>Motilimonas pumilus sp. nov., isolated from the gut of sea cucumber (Apostichopus japonicus).</title>
        <authorList>
            <person name="Wang F.-Q."/>
            <person name="Ren L.-H."/>
            <person name="Lin Y.-W."/>
            <person name="Sun G.-H."/>
            <person name="Du Z.-J."/>
            <person name="Zhao J.-X."/>
            <person name="Liu X.-J."/>
            <person name="Liu L.-J."/>
        </authorList>
    </citation>
    <scope>NUCLEOTIDE SEQUENCE [LARGE SCALE GENOMIC DNA]</scope>
    <source>
        <strain evidence="3 4">PLHSC7-2</strain>
    </source>
</reference>